<feature type="compositionally biased region" description="Polar residues" evidence="1">
    <location>
        <begin position="8"/>
        <end position="23"/>
    </location>
</feature>
<dbReference type="HOGENOM" id="CLU_1384681_0_0_1"/>
<feature type="compositionally biased region" description="Low complexity" evidence="1">
    <location>
        <begin position="117"/>
        <end position="127"/>
    </location>
</feature>
<feature type="compositionally biased region" description="Basic residues" evidence="1">
    <location>
        <begin position="27"/>
        <end position="45"/>
    </location>
</feature>
<proteinExistence type="predicted"/>
<dbReference type="AlphaFoldDB" id="A0A0C9SK37"/>
<name>A0A0C9SK37_PLICR</name>
<feature type="region of interest" description="Disordered" evidence="1">
    <location>
        <begin position="95"/>
        <end position="127"/>
    </location>
</feature>
<protein>
    <submittedName>
        <fullName evidence="2">Uncharacterized protein</fullName>
    </submittedName>
</protein>
<dbReference type="Proteomes" id="UP000053263">
    <property type="component" value="Unassembled WGS sequence"/>
</dbReference>
<reference evidence="2 3" key="1">
    <citation type="submission" date="2014-06" db="EMBL/GenBank/DDBJ databases">
        <title>Evolutionary Origins and Diversification of the Mycorrhizal Mutualists.</title>
        <authorList>
            <consortium name="DOE Joint Genome Institute"/>
            <consortium name="Mycorrhizal Genomics Consortium"/>
            <person name="Kohler A."/>
            <person name="Kuo A."/>
            <person name="Nagy L.G."/>
            <person name="Floudas D."/>
            <person name="Copeland A."/>
            <person name="Barry K.W."/>
            <person name="Cichocki N."/>
            <person name="Veneault-Fourrey C."/>
            <person name="LaButti K."/>
            <person name="Lindquist E.A."/>
            <person name="Lipzen A."/>
            <person name="Lundell T."/>
            <person name="Morin E."/>
            <person name="Murat C."/>
            <person name="Riley R."/>
            <person name="Ohm R."/>
            <person name="Sun H."/>
            <person name="Tunlid A."/>
            <person name="Henrissat B."/>
            <person name="Grigoriev I.V."/>
            <person name="Hibbett D.S."/>
            <person name="Martin F."/>
        </authorList>
    </citation>
    <scope>NUCLEOTIDE SEQUENCE [LARGE SCALE GENOMIC DNA]</scope>
    <source>
        <strain evidence="2 3">FD-325 SS-3</strain>
    </source>
</reference>
<evidence type="ECO:0000313" key="3">
    <source>
        <dbReference type="Proteomes" id="UP000053263"/>
    </source>
</evidence>
<evidence type="ECO:0000313" key="2">
    <source>
        <dbReference type="EMBL" id="KII83056.1"/>
    </source>
</evidence>
<accession>A0A0C9SK37</accession>
<sequence length="197" mass="21434">MHIGTLRPSAQSQRADTTQSPTCQRHLCPRTHERRRPPNVHRRRIPPAALASATSTPPCTPPSAHPRILNARRPLRAGIALASMFCIGGALRAPMSQQPGSCPPRKGSAKARRPRARAPSPSPSALAPRLACTPTTCTLASQLPASSRPQPWHCAPLHIERRHVPYACRRMSDTHNRPRFFNVHAGPHSDGACPSQV</sequence>
<gene>
    <name evidence="2" type="ORF">PLICRDRAFT_180784</name>
</gene>
<organism evidence="2 3">
    <name type="scientific">Plicaturopsis crispa FD-325 SS-3</name>
    <dbReference type="NCBI Taxonomy" id="944288"/>
    <lineage>
        <taxon>Eukaryota</taxon>
        <taxon>Fungi</taxon>
        <taxon>Dikarya</taxon>
        <taxon>Basidiomycota</taxon>
        <taxon>Agaricomycotina</taxon>
        <taxon>Agaricomycetes</taxon>
        <taxon>Agaricomycetidae</taxon>
        <taxon>Amylocorticiales</taxon>
        <taxon>Amylocorticiaceae</taxon>
        <taxon>Plicatura</taxon>
        <taxon>Plicaturopsis crispa</taxon>
    </lineage>
</organism>
<keyword evidence="3" id="KW-1185">Reference proteome</keyword>
<feature type="compositionally biased region" description="Low complexity" evidence="1">
    <location>
        <begin position="46"/>
        <end position="57"/>
    </location>
</feature>
<feature type="compositionally biased region" description="Basic residues" evidence="1">
    <location>
        <begin position="107"/>
        <end position="116"/>
    </location>
</feature>
<evidence type="ECO:0000256" key="1">
    <source>
        <dbReference type="SAM" id="MobiDB-lite"/>
    </source>
</evidence>
<dbReference type="EMBL" id="KN832586">
    <property type="protein sequence ID" value="KII83056.1"/>
    <property type="molecule type" value="Genomic_DNA"/>
</dbReference>
<feature type="region of interest" description="Disordered" evidence="1">
    <location>
        <begin position="1"/>
        <end position="67"/>
    </location>
</feature>